<keyword evidence="1" id="KW-1133">Transmembrane helix</keyword>
<sequence length="61" mass="6449">MAAAGLAAIALSPVLGFELRLSKPTYYLVVIAAVTWAVLRHTAVAAACTAARPRRARSRRA</sequence>
<dbReference type="AlphaFoldDB" id="A0A1H7WTN5"/>
<dbReference type="Proteomes" id="UP000198953">
    <property type="component" value="Unassembled WGS sequence"/>
</dbReference>
<reference evidence="2 3" key="1">
    <citation type="submission" date="2016-10" db="EMBL/GenBank/DDBJ databases">
        <authorList>
            <person name="de Groot N.N."/>
        </authorList>
    </citation>
    <scope>NUCLEOTIDE SEQUENCE [LARGE SCALE GENOMIC DNA]</scope>
    <source>
        <strain evidence="2 3">DSM 43357</strain>
    </source>
</reference>
<evidence type="ECO:0000313" key="2">
    <source>
        <dbReference type="EMBL" id="SEM24675.1"/>
    </source>
</evidence>
<evidence type="ECO:0000313" key="3">
    <source>
        <dbReference type="Proteomes" id="UP000198953"/>
    </source>
</evidence>
<organism evidence="2 3">
    <name type="scientific">Nonomuraea pusilla</name>
    <dbReference type="NCBI Taxonomy" id="46177"/>
    <lineage>
        <taxon>Bacteria</taxon>
        <taxon>Bacillati</taxon>
        <taxon>Actinomycetota</taxon>
        <taxon>Actinomycetes</taxon>
        <taxon>Streptosporangiales</taxon>
        <taxon>Streptosporangiaceae</taxon>
        <taxon>Nonomuraea</taxon>
    </lineage>
</organism>
<dbReference type="RefSeq" id="WP_091102632.1">
    <property type="nucleotide sequence ID" value="NZ_FOBF01000011.1"/>
</dbReference>
<dbReference type="EMBL" id="FOBF01000011">
    <property type="protein sequence ID" value="SEM24675.1"/>
    <property type="molecule type" value="Genomic_DNA"/>
</dbReference>
<accession>A0A1H7WTN5</accession>
<proteinExistence type="predicted"/>
<keyword evidence="1" id="KW-0812">Transmembrane</keyword>
<feature type="transmembrane region" description="Helical" evidence="1">
    <location>
        <begin position="26"/>
        <end position="51"/>
    </location>
</feature>
<dbReference type="STRING" id="46177.SAMN05660976_04583"/>
<name>A0A1H7WTN5_9ACTN</name>
<evidence type="ECO:0000256" key="1">
    <source>
        <dbReference type="SAM" id="Phobius"/>
    </source>
</evidence>
<protein>
    <submittedName>
        <fullName evidence="2">Uncharacterized protein</fullName>
    </submittedName>
</protein>
<gene>
    <name evidence="2" type="ORF">SAMN05660976_04583</name>
</gene>
<keyword evidence="1" id="KW-0472">Membrane</keyword>
<keyword evidence="3" id="KW-1185">Reference proteome</keyword>